<accession>A0A914BY55</accession>
<dbReference type="GO" id="GO:0016491">
    <property type="term" value="F:oxidoreductase activity"/>
    <property type="evidence" value="ECO:0007669"/>
    <property type="project" value="UniProtKB-KW"/>
</dbReference>
<dbReference type="Gene3D" id="3.50.50.60">
    <property type="entry name" value="FAD/NAD(P)-binding domain"/>
    <property type="match status" value="1"/>
</dbReference>
<keyword evidence="1" id="KW-0560">Oxidoreductase</keyword>
<dbReference type="PANTHER" id="PTHR13847:SF287">
    <property type="entry name" value="FAD-DEPENDENT OXIDOREDUCTASE DOMAIN-CONTAINING PROTEIN 1"/>
    <property type="match status" value="1"/>
</dbReference>
<sequence>MHSLYKYKPLARIRQRTRWKRRYYKAKYDPYKRKNPIANMKTPNVFDYELWPYRAEVVIIGGGLTGSATAFWLKQRLRVEDWTVTVIESPSKFDMSRSLLSTGIITQQFSVPEFVEMSLFTSEFLRHAGEHLQIEDNDPPDINILPMGFMHLATTNEQADQLQSSWKMQIEKGARVAFWTKDELEQNFPFMNFDGIVAGTYGLENEGCIDTWQLLAALREKNITLGVTYLKGEVEGFQYRRATTDYTFADIHGTVDTEEADSEIHSRKQLTGVIVRPEMHCASARPIQAYRIVNAAGPWAGDIAEMAGIGKGPGLMSVPVPIKKRKRTTFLIHAPDCPDLLDMPAFFDPSGVFCRPNDMGYNFVCGRVPTKEEDRFINHDDLTVDYNEFYEKVWPVLVKRIPLFKNVKVINGWAQLNDVNVYDDAPLLGEHLKHFSLYTMAGFGSYGPQMAIAAGRAYSERHYDDAYTSVNLRKFDMRRIMH</sequence>
<evidence type="ECO:0000313" key="6">
    <source>
        <dbReference type="WBParaSite" id="ACRNAN_Path_1271.g4963.t1"/>
    </source>
</evidence>
<dbReference type="SUPFAM" id="SSF51905">
    <property type="entry name" value="FAD/NAD(P)-binding domain"/>
    <property type="match status" value="1"/>
</dbReference>
<comment type="function">
    <text evidence="3">Required for the assembly of the mitochondrial membrane respiratory chain NADH dehydrogenase (Complex I). Involved in mid-late stages of complex I assembly.</text>
</comment>
<dbReference type="AlphaFoldDB" id="A0A914BY55"/>
<dbReference type="GO" id="GO:0032981">
    <property type="term" value="P:mitochondrial respiratory chain complex I assembly"/>
    <property type="evidence" value="ECO:0007669"/>
    <property type="project" value="TreeGrafter"/>
</dbReference>
<name>A0A914BY55_9BILA</name>
<feature type="domain" description="FAD dependent oxidoreductase" evidence="4">
    <location>
        <begin position="57"/>
        <end position="460"/>
    </location>
</feature>
<reference evidence="6" key="1">
    <citation type="submission" date="2022-11" db="UniProtKB">
        <authorList>
            <consortium name="WormBaseParasite"/>
        </authorList>
    </citation>
    <scope>IDENTIFICATION</scope>
</reference>
<keyword evidence="5" id="KW-1185">Reference proteome</keyword>
<dbReference type="GO" id="GO:0005739">
    <property type="term" value="C:mitochondrion"/>
    <property type="evidence" value="ECO:0007669"/>
    <property type="project" value="GOC"/>
</dbReference>
<dbReference type="WBParaSite" id="ACRNAN_Path_1271.g4963.t1">
    <property type="protein sequence ID" value="ACRNAN_Path_1271.g4963.t1"/>
    <property type="gene ID" value="ACRNAN_Path_1271.g4963"/>
</dbReference>
<evidence type="ECO:0000256" key="2">
    <source>
        <dbReference type="ARBA" id="ARBA00039785"/>
    </source>
</evidence>
<dbReference type="Proteomes" id="UP000887540">
    <property type="component" value="Unplaced"/>
</dbReference>
<dbReference type="Pfam" id="PF01266">
    <property type="entry name" value="DAO"/>
    <property type="match status" value="1"/>
</dbReference>
<dbReference type="InterPro" id="IPR036188">
    <property type="entry name" value="FAD/NAD-bd_sf"/>
</dbReference>
<proteinExistence type="predicted"/>
<evidence type="ECO:0000256" key="1">
    <source>
        <dbReference type="ARBA" id="ARBA00023002"/>
    </source>
</evidence>
<dbReference type="InterPro" id="IPR006076">
    <property type="entry name" value="FAD-dep_OxRdtase"/>
</dbReference>
<evidence type="ECO:0000256" key="3">
    <source>
        <dbReference type="ARBA" id="ARBA00046185"/>
    </source>
</evidence>
<dbReference type="PANTHER" id="PTHR13847">
    <property type="entry name" value="SARCOSINE DEHYDROGENASE-RELATED"/>
    <property type="match status" value="1"/>
</dbReference>
<organism evidence="5 6">
    <name type="scientific">Acrobeloides nanus</name>
    <dbReference type="NCBI Taxonomy" id="290746"/>
    <lineage>
        <taxon>Eukaryota</taxon>
        <taxon>Metazoa</taxon>
        <taxon>Ecdysozoa</taxon>
        <taxon>Nematoda</taxon>
        <taxon>Chromadorea</taxon>
        <taxon>Rhabditida</taxon>
        <taxon>Tylenchina</taxon>
        <taxon>Cephalobomorpha</taxon>
        <taxon>Cephaloboidea</taxon>
        <taxon>Cephalobidae</taxon>
        <taxon>Acrobeloides</taxon>
    </lineage>
</organism>
<evidence type="ECO:0000313" key="5">
    <source>
        <dbReference type="Proteomes" id="UP000887540"/>
    </source>
</evidence>
<evidence type="ECO:0000259" key="4">
    <source>
        <dbReference type="Pfam" id="PF01266"/>
    </source>
</evidence>
<dbReference type="Gene3D" id="3.30.9.10">
    <property type="entry name" value="D-Amino Acid Oxidase, subunit A, domain 2"/>
    <property type="match status" value="1"/>
</dbReference>
<protein>
    <recommendedName>
        <fullName evidence="2">FAD-dependent oxidoreductase domain-containing protein 1</fullName>
    </recommendedName>
</protein>